<gene>
    <name evidence="1" type="ORF">GSTUM_00004204001</name>
</gene>
<keyword evidence="2" id="KW-1185">Reference proteome</keyword>
<reference evidence="1 2" key="1">
    <citation type="journal article" date="2010" name="Nature">
        <title>Perigord black truffle genome uncovers evolutionary origins and mechanisms of symbiosis.</title>
        <authorList>
            <person name="Martin F."/>
            <person name="Kohler A."/>
            <person name="Murat C."/>
            <person name="Balestrini R."/>
            <person name="Coutinho P.M."/>
            <person name="Jaillon O."/>
            <person name="Montanini B."/>
            <person name="Morin E."/>
            <person name="Noel B."/>
            <person name="Percudani R."/>
            <person name="Porcel B."/>
            <person name="Rubini A."/>
            <person name="Amicucci A."/>
            <person name="Amselem J."/>
            <person name="Anthouard V."/>
            <person name="Arcioni S."/>
            <person name="Artiguenave F."/>
            <person name="Aury J.M."/>
            <person name="Ballario P."/>
            <person name="Bolchi A."/>
            <person name="Brenna A."/>
            <person name="Brun A."/>
            <person name="Buee M."/>
            <person name="Cantarel B."/>
            <person name="Chevalier G."/>
            <person name="Couloux A."/>
            <person name="Da Silva C."/>
            <person name="Denoeud F."/>
            <person name="Duplessis S."/>
            <person name="Ghignone S."/>
            <person name="Hilselberger B."/>
            <person name="Iotti M."/>
            <person name="Marcais B."/>
            <person name="Mello A."/>
            <person name="Miranda M."/>
            <person name="Pacioni G."/>
            <person name="Quesneville H."/>
            <person name="Riccioni C."/>
            <person name="Ruotolo R."/>
            <person name="Splivallo R."/>
            <person name="Stocchi V."/>
            <person name="Tisserant E."/>
            <person name="Viscomi A.R."/>
            <person name="Zambonelli A."/>
            <person name="Zampieri E."/>
            <person name="Henrissat B."/>
            <person name="Lebrun M.H."/>
            <person name="Paolocci F."/>
            <person name="Bonfante P."/>
            <person name="Ottonello S."/>
            <person name="Wincker P."/>
        </authorList>
    </citation>
    <scope>NUCLEOTIDE SEQUENCE [LARGE SCALE GENOMIC DNA]</scope>
    <source>
        <strain evidence="1 2">Mel28</strain>
    </source>
</reference>
<sequence>MVRANHGDLWYVFGRAGIARVKHWQRPGAGDTCASTGAECLAAYSAYIWQRLENGCCGHRLFLSRPFGPNR</sequence>
<dbReference type="KEGG" id="tml:GSTUM_00004204001"/>
<proteinExistence type="predicted"/>
<dbReference type="HOGENOM" id="CLU_2741882_0_0_1"/>
<dbReference type="AlphaFoldDB" id="D5G4L0"/>
<dbReference type="InParanoid" id="D5G4L0"/>
<accession>D5G4L0</accession>
<dbReference type="Proteomes" id="UP000006911">
    <property type="component" value="Unassembled WGS sequence"/>
</dbReference>
<name>D5G4L0_TUBMM</name>
<evidence type="ECO:0000313" key="1">
    <source>
        <dbReference type="EMBL" id="CAZ79453.1"/>
    </source>
</evidence>
<evidence type="ECO:0000313" key="2">
    <source>
        <dbReference type="Proteomes" id="UP000006911"/>
    </source>
</evidence>
<dbReference type="EMBL" id="FN429988">
    <property type="protein sequence ID" value="CAZ79453.1"/>
    <property type="molecule type" value="Genomic_DNA"/>
</dbReference>
<protein>
    <submittedName>
        <fullName evidence="1">(Perigord truffle) hypothetical protein</fullName>
    </submittedName>
</protein>
<organism evidence="1 2">
    <name type="scientific">Tuber melanosporum (strain Mel28)</name>
    <name type="common">Perigord black truffle</name>
    <dbReference type="NCBI Taxonomy" id="656061"/>
    <lineage>
        <taxon>Eukaryota</taxon>
        <taxon>Fungi</taxon>
        <taxon>Dikarya</taxon>
        <taxon>Ascomycota</taxon>
        <taxon>Pezizomycotina</taxon>
        <taxon>Pezizomycetes</taxon>
        <taxon>Pezizales</taxon>
        <taxon>Tuberaceae</taxon>
        <taxon>Tuber</taxon>
    </lineage>
</organism>